<keyword evidence="11" id="KW-1185">Reference proteome</keyword>
<reference evidence="10 11" key="1">
    <citation type="submission" date="2019-07" db="EMBL/GenBank/DDBJ databases">
        <title>Whole genome shotgun sequence of Cellulomonas persica NBRC 101101.</title>
        <authorList>
            <person name="Hosoyama A."/>
            <person name="Uohara A."/>
            <person name="Ohji S."/>
            <person name="Ichikawa N."/>
        </authorList>
    </citation>
    <scope>NUCLEOTIDE SEQUENCE [LARGE SCALE GENOMIC DNA]</scope>
    <source>
        <strain evidence="10 11">NBRC 101101</strain>
    </source>
</reference>
<dbReference type="Pfam" id="PF02927">
    <property type="entry name" value="CelD_N"/>
    <property type="match status" value="1"/>
</dbReference>
<dbReference type="Gene3D" id="2.60.120.260">
    <property type="entry name" value="Galactose-binding domain-like"/>
    <property type="match status" value="2"/>
</dbReference>
<dbReference type="SUPFAM" id="SSF48208">
    <property type="entry name" value="Six-hairpin glycosidases"/>
    <property type="match status" value="1"/>
</dbReference>
<dbReference type="Gene3D" id="2.60.40.10">
    <property type="entry name" value="Immunoglobulins"/>
    <property type="match status" value="3"/>
</dbReference>
<keyword evidence="3 6" id="KW-0119">Carbohydrate metabolism</keyword>
<feature type="domain" description="Ig-like" evidence="9">
    <location>
        <begin position="934"/>
        <end position="1019"/>
    </location>
</feature>
<dbReference type="EMBL" id="BJUA01000013">
    <property type="protein sequence ID" value="GEK18799.1"/>
    <property type="molecule type" value="Genomic_DNA"/>
</dbReference>
<dbReference type="PROSITE" id="PS00592">
    <property type="entry name" value="GH9_2"/>
    <property type="match status" value="1"/>
</dbReference>
<dbReference type="GO" id="GO:0008810">
    <property type="term" value="F:cellulase activity"/>
    <property type="evidence" value="ECO:0007669"/>
    <property type="project" value="UniProtKB-EC"/>
</dbReference>
<dbReference type="InterPro" id="IPR033126">
    <property type="entry name" value="Glyco_hydro_9_Asp/Glu_AS"/>
</dbReference>
<name>A0A510UW57_9CELL</name>
<dbReference type="SUPFAM" id="SSF81296">
    <property type="entry name" value="E set domains"/>
    <property type="match status" value="1"/>
</dbReference>
<dbReference type="InterPro" id="IPR008979">
    <property type="entry name" value="Galactose-bd-like_sf"/>
</dbReference>
<organism evidence="10 11">
    <name type="scientific">Cellulomonas persica</name>
    <dbReference type="NCBI Taxonomy" id="76861"/>
    <lineage>
        <taxon>Bacteria</taxon>
        <taxon>Bacillati</taxon>
        <taxon>Actinomycetota</taxon>
        <taxon>Actinomycetes</taxon>
        <taxon>Micrococcales</taxon>
        <taxon>Cellulomonadaceae</taxon>
        <taxon>Cellulomonas</taxon>
    </lineage>
</organism>
<dbReference type="Gene3D" id="1.50.10.10">
    <property type="match status" value="1"/>
</dbReference>
<feature type="domain" description="Ig-like" evidence="9">
    <location>
        <begin position="1025"/>
        <end position="1111"/>
    </location>
</feature>
<dbReference type="InterPro" id="IPR004197">
    <property type="entry name" value="Cellulase_Ig-like"/>
</dbReference>
<keyword evidence="5 6" id="KW-0624">Polysaccharide degradation</keyword>
<proteinExistence type="inferred from homology"/>
<dbReference type="Pfam" id="PF07679">
    <property type="entry name" value="I-set"/>
    <property type="match status" value="1"/>
</dbReference>
<dbReference type="InterPro" id="IPR036179">
    <property type="entry name" value="Ig-like_dom_sf"/>
</dbReference>
<dbReference type="InterPro" id="IPR007110">
    <property type="entry name" value="Ig-like_dom"/>
</dbReference>
<evidence type="ECO:0000256" key="1">
    <source>
        <dbReference type="ARBA" id="ARBA00007072"/>
    </source>
</evidence>
<comment type="caution">
    <text evidence="10">The sequence shown here is derived from an EMBL/GenBank/DDBJ whole genome shotgun (WGS) entry which is preliminary data.</text>
</comment>
<evidence type="ECO:0000256" key="2">
    <source>
        <dbReference type="ARBA" id="ARBA00022801"/>
    </source>
</evidence>
<dbReference type="InterPro" id="IPR003305">
    <property type="entry name" value="CenC_carb-bd"/>
</dbReference>
<evidence type="ECO:0000256" key="8">
    <source>
        <dbReference type="RuleBase" id="RU361166"/>
    </source>
</evidence>
<dbReference type="InterPro" id="IPR012341">
    <property type="entry name" value="6hp_glycosidase-like_sf"/>
</dbReference>
<gene>
    <name evidence="10" type="ORF">CPE01_25320</name>
</gene>
<evidence type="ECO:0000256" key="4">
    <source>
        <dbReference type="ARBA" id="ARBA00023295"/>
    </source>
</evidence>
<dbReference type="InterPro" id="IPR003599">
    <property type="entry name" value="Ig_sub"/>
</dbReference>
<evidence type="ECO:0000256" key="3">
    <source>
        <dbReference type="ARBA" id="ARBA00023277"/>
    </source>
</evidence>
<comment type="similarity">
    <text evidence="1 6 8">Belongs to the glycosyl hydrolase 9 (cellulase E) family.</text>
</comment>
<dbReference type="CDD" id="cd02850">
    <property type="entry name" value="E_set_Cellulase_N"/>
    <property type="match status" value="1"/>
</dbReference>
<feature type="active site" evidence="7">
    <location>
        <position position="906"/>
    </location>
</feature>
<keyword evidence="4 6" id="KW-0326">Glycosidase</keyword>
<dbReference type="Pfam" id="PF02018">
    <property type="entry name" value="CBM_4_9"/>
    <property type="match status" value="1"/>
</dbReference>
<feature type="active site" evidence="6">
    <location>
        <position position="852"/>
    </location>
</feature>
<evidence type="ECO:0000256" key="7">
    <source>
        <dbReference type="PROSITE-ProRule" id="PRU10060"/>
    </source>
</evidence>
<dbReference type="Proteomes" id="UP000321386">
    <property type="component" value="Unassembled WGS sequence"/>
</dbReference>
<protein>
    <recommendedName>
        <fullName evidence="8">Endoglucanase</fullName>
        <ecNumber evidence="8">3.2.1.4</ecNumber>
    </recommendedName>
</protein>
<dbReference type="SUPFAM" id="SSF49785">
    <property type="entry name" value="Galactose-binding domain-like"/>
    <property type="match status" value="2"/>
</dbReference>
<dbReference type="InterPro" id="IPR013098">
    <property type="entry name" value="Ig_I-set"/>
</dbReference>
<dbReference type="GO" id="GO:0030245">
    <property type="term" value="P:cellulose catabolic process"/>
    <property type="evidence" value="ECO:0007669"/>
    <property type="project" value="UniProtKB-KW"/>
</dbReference>
<keyword evidence="8" id="KW-0136">Cellulose degradation</keyword>
<dbReference type="Pfam" id="PF00759">
    <property type="entry name" value="Glyco_hydro_9"/>
    <property type="match status" value="1"/>
</dbReference>
<feature type="chain" id="PRO_5039747023" description="Endoglucanase" evidence="8">
    <location>
        <begin position="36"/>
        <end position="1117"/>
    </location>
</feature>
<dbReference type="InterPro" id="IPR018221">
    <property type="entry name" value="Glyco_hydro_9_His_AS"/>
</dbReference>
<dbReference type="RefSeq" id="WP_246783931.1">
    <property type="nucleotide sequence ID" value="NZ_BJUA01000013.1"/>
</dbReference>
<dbReference type="SMART" id="SM00409">
    <property type="entry name" value="IG"/>
    <property type="match status" value="2"/>
</dbReference>
<dbReference type="AlphaFoldDB" id="A0A510UW57"/>
<evidence type="ECO:0000313" key="11">
    <source>
        <dbReference type="Proteomes" id="UP000321386"/>
    </source>
</evidence>
<dbReference type="SUPFAM" id="SSF48726">
    <property type="entry name" value="Immunoglobulin"/>
    <property type="match status" value="2"/>
</dbReference>
<dbReference type="InterPro" id="IPR008928">
    <property type="entry name" value="6-hairpin_glycosidase_sf"/>
</dbReference>
<dbReference type="InterPro" id="IPR013783">
    <property type="entry name" value="Ig-like_fold"/>
</dbReference>
<sequence length="1117" mass="118379">MVSWFPRRARTAALSAGLTATALVATAAAAPLAFADPVESPHDFTDGTQGWYSYGGDSSSSIVDGEFCVVVPAGTTNPWDAAAQHDGVTFAAGDTYTVSFSAHATVPVSVNLRAGIGWPDDVSSTVALTEDEQDYAFTWTPGFSGDGNTSFQLGAQAQDYTFCLDDFQISGEVELIPDTSFDGVLPEGWSANGWNVTSEPGEGEPLCFEVLDGSGQYAGLVLNGLPIEADANYRLTYTASSSNAATIRTVIGENAEPWRTAFVDNTQLTTDLQEHVLAFTSPVTFPAESSDPAVGVGQVALQMGARGDFTFCITSLSLQKVATPPPPYEPDVRGPIRVNQLGYLPGGPKNATVVSDASEPLDWQLQDAAQQVVASGQATPAGLDPSSQLDVQTIDFSAFQTPGTGYTLVVGEDRSDPFAISATLYDQLRYDALNYFYPVRSGIAVDVPDDRYDRPAGHVSGPDGAVNKGDLDVACLTAAEDGASWSYGTWTCPQGYSLDVVGGWYDAGDHGKYVVNGGISVAQLLGTYERTLHRKNVVAGALGDGTLDVPADESGNKVPDVLDEARWQLEFLLAMQVPAGSGMTVSATDTRSLDGLVHHKIHDVGWTGLGLLPSDDPQQRRLHRPSTAATLNLAAAAAQGSRLFEKYDKAFAKELLKAAKTAYAAAERVPDLYAPVTAGQNGGGPYDDTDVSDEFYWAAAELFLTTGDPAFRKDVLASPDHTGDIWSRTGFSWGSVAPLARMDLATVPSKLPKKDVDAVRASVVAGADTYLAWQEAEAFGHAYPGQADGSYEWGSNSAVLNNQVVLGTAYDLTGDPRYARAVLESMDYLLGRNALNNSYITGYGTQYSSHQHSRWLVPPLPGTISGGPNSQRGTWDPVMNRLYPAGHECAPQMCYVDDIEAWSVNELTINWNAPMSWVASFVADVAAKGLPAAPVVTTQPQDATVAPGATASFVVAATGSPTPTVRWEQRDAKGRWKPVHGATSTTLTVKASPATDGAQFRAVFTNPSGSATTDAATLRITRQAPTITVHPASASGKQGTKVTLRAAATGYPTPRIQWQVLEKGSTSWVDVRRACGTSLQFVIGPPTDGDRYRAVFTNTAGSATTREATITLARGPR</sequence>
<dbReference type="PROSITE" id="PS00698">
    <property type="entry name" value="GH9_3"/>
    <property type="match status" value="1"/>
</dbReference>
<dbReference type="InterPro" id="IPR001701">
    <property type="entry name" value="Glyco_hydro_9"/>
</dbReference>
<keyword evidence="8" id="KW-0732">Signal</keyword>
<evidence type="ECO:0000259" key="9">
    <source>
        <dbReference type="PROSITE" id="PS50835"/>
    </source>
</evidence>
<feature type="signal peptide" evidence="8">
    <location>
        <begin position="1"/>
        <end position="35"/>
    </location>
</feature>
<evidence type="ECO:0000256" key="5">
    <source>
        <dbReference type="ARBA" id="ARBA00023326"/>
    </source>
</evidence>
<dbReference type="PANTHER" id="PTHR22298">
    <property type="entry name" value="ENDO-1,4-BETA-GLUCANASE"/>
    <property type="match status" value="1"/>
</dbReference>
<comment type="catalytic activity">
    <reaction evidence="8">
        <text>Endohydrolysis of (1-&gt;4)-beta-D-glucosidic linkages in cellulose, lichenin and cereal beta-D-glucans.</text>
        <dbReference type="EC" id="3.2.1.4"/>
    </reaction>
</comment>
<evidence type="ECO:0000313" key="10">
    <source>
        <dbReference type="EMBL" id="GEK18799.1"/>
    </source>
</evidence>
<dbReference type="PROSITE" id="PS50835">
    <property type="entry name" value="IG_LIKE"/>
    <property type="match status" value="2"/>
</dbReference>
<evidence type="ECO:0000256" key="6">
    <source>
        <dbReference type="PROSITE-ProRule" id="PRU10059"/>
    </source>
</evidence>
<keyword evidence="2 6" id="KW-0378">Hydrolase</keyword>
<feature type="active site" evidence="7">
    <location>
        <position position="897"/>
    </location>
</feature>
<dbReference type="EC" id="3.2.1.4" evidence="8"/>
<dbReference type="InterPro" id="IPR014756">
    <property type="entry name" value="Ig_E-set"/>
</dbReference>
<accession>A0A510UW57</accession>